<keyword evidence="5 15" id="KW-0547">Nucleotide-binding</keyword>
<feature type="region of interest" description="Disordered" evidence="17">
    <location>
        <begin position="549"/>
        <end position="636"/>
    </location>
</feature>
<evidence type="ECO:0000256" key="1">
    <source>
        <dbReference type="ARBA" id="ARBA00004611"/>
    </source>
</evidence>
<protein>
    <recommendedName>
        <fullName evidence="16">Kinesin-like protein</fullName>
    </recommendedName>
</protein>
<reference evidence="19" key="2">
    <citation type="submission" date="2021-01" db="UniProtKB">
        <authorList>
            <consortium name="EnsemblMetazoa"/>
        </authorList>
    </citation>
    <scope>IDENTIFICATION</scope>
</reference>
<keyword evidence="20" id="KW-1185">Reference proteome</keyword>
<evidence type="ECO:0000256" key="9">
    <source>
        <dbReference type="ARBA" id="ARBA00023069"/>
    </source>
</evidence>
<dbReference type="GO" id="GO:0005737">
    <property type="term" value="C:cytoplasm"/>
    <property type="evidence" value="ECO:0000318"/>
    <property type="project" value="GO_Central"/>
</dbReference>
<dbReference type="KEGG" id="spu:115918339"/>
<dbReference type="OrthoDB" id="3176171at2759"/>
<keyword evidence="7" id="KW-0282">Flagellum</keyword>
<keyword evidence="2" id="KW-0963">Cytoplasm</keyword>
<dbReference type="GO" id="GO:0005524">
    <property type="term" value="F:ATP binding"/>
    <property type="evidence" value="ECO:0007669"/>
    <property type="project" value="UniProtKB-UniRule"/>
</dbReference>
<dbReference type="Gene3D" id="3.40.850.10">
    <property type="entry name" value="Kinesin motor domain"/>
    <property type="match status" value="1"/>
</dbReference>
<feature type="region of interest" description="Disordered" evidence="17">
    <location>
        <begin position="838"/>
        <end position="873"/>
    </location>
</feature>
<dbReference type="PROSITE" id="PS00411">
    <property type="entry name" value="KINESIN_MOTOR_1"/>
    <property type="match status" value="1"/>
</dbReference>
<evidence type="ECO:0000256" key="15">
    <source>
        <dbReference type="PROSITE-ProRule" id="PRU00283"/>
    </source>
</evidence>
<name>A0A7M7N4P4_STRPU</name>
<dbReference type="RefSeq" id="XP_030830023.1">
    <property type="nucleotide sequence ID" value="XM_030974163.1"/>
</dbReference>
<evidence type="ECO:0000256" key="3">
    <source>
        <dbReference type="ARBA" id="ARBA00022553"/>
    </source>
</evidence>
<feature type="domain" description="Kinesin motor" evidence="18">
    <location>
        <begin position="70"/>
        <end position="404"/>
    </location>
</feature>
<dbReference type="InParanoid" id="A0A7M7N4P4"/>
<comment type="subcellular location">
    <subcellularLocation>
        <location evidence="1">Cytoplasm</location>
        <location evidence="1">Cytoskeleton</location>
        <location evidence="1">Flagellum axoneme</location>
    </subcellularLocation>
</comment>
<keyword evidence="4 16" id="KW-0493">Microtubule</keyword>
<evidence type="ECO:0000313" key="19">
    <source>
        <dbReference type="EnsemblMetazoa" id="XP_030830023"/>
    </source>
</evidence>
<dbReference type="EnsemblMetazoa" id="XM_030974163">
    <property type="protein sequence ID" value="XP_030830023"/>
    <property type="gene ID" value="LOC115918339"/>
</dbReference>
<dbReference type="InterPro" id="IPR036961">
    <property type="entry name" value="Kinesin_motor_dom_sf"/>
</dbReference>
<comment type="subunit">
    <text evidence="14">Interacts with HYDIN.</text>
</comment>
<dbReference type="InterPro" id="IPR027640">
    <property type="entry name" value="Kinesin-like_fam"/>
</dbReference>
<sequence length="873" mass="97695">MKMKGRRSEGKGGSRSNQGSNDGADDSDEFQVEDDYSVAQTPIYMDDASILRMGVLKSSETSLMNKRSSKVRVFVRTRPTDKFAQDMIELNPDGKTVNIHAKKDVKRGVVNNQMLDWSFKMDGILHNASQDKVYEEVASPLVTQLLDGYNGTLLCYGQTGAGKTYTMTGATENYKQRGVIPRAIAQVYKEIEDRPEQAITVRISYLEIYNETMFDLLSTLPYSIQGLPQMTITEDEFGINIKGLSVHLAHNEEEALNLLFEGETNRAIASHALNSVSSRSHCIFTIHVESRSRTESNAKYIRSKFNLVDLAGSERLSKTGSEGKTQQEAVYINKSLTFLEQTTIALADRRREHIPYRQTKLTHCLKDSLGGNCNTIMIANVWGEAKQIEETISTMRFATRMMCVAVNPAVNEFFDPALLVKKLEKEIRHLKHELTMHDTLANRSQVSYEPLSDTQLLEVNNQVRRYLDGSLDEIDIVNIRQIQSIFGTFKSMVSQMDSEVESRLRQKYTIIDRMDPNAVAAAQKAGVVFDEDGGATYVGEVDGQGFGIGVAPASSKPAHSSVVSARKGRGRKAKERGSPQPKGVSSPSPTMERASPVRNGNVGPDTKESAVRTETASVAGSQGPAAEGGAQGRATPPLRTVAFEEFKHEKGKEINKILVENKDILKAKRKDCRDLAKSINMTKQEIDVTRNTIEKLRQEKAEQGDFVNEEGEMVISEEEFQMIRKLKELKASYRGDYDALRQIKSEIQYCQKLVDQCRQRLVNEFDNWYSECFLTTEEGQSSAVAGVGARPGTQYDMPEDEGEKFERLQSELLMENPDSASFYNAKMRTDRRQILESAVNQPQPHASSNRPRDVTSPTITIRNKPPSMMILQN</sequence>
<dbReference type="InterPro" id="IPR027417">
    <property type="entry name" value="P-loop_NTPase"/>
</dbReference>
<dbReference type="GO" id="GO:0003777">
    <property type="term" value="F:microtubule motor activity"/>
    <property type="evidence" value="ECO:0000318"/>
    <property type="project" value="GO_Central"/>
</dbReference>
<dbReference type="FunCoup" id="A0A7M7N4P4">
    <property type="interactions" value="33"/>
</dbReference>
<dbReference type="PANTHER" id="PTHR47968">
    <property type="entry name" value="CENTROMERE PROTEIN E"/>
    <property type="match status" value="1"/>
</dbReference>
<evidence type="ECO:0000256" key="11">
    <source>
        <dbReference type="ARBA" id="ARBA00023212"/>
    </source>
</evidence>
<dbReference type="SUPFAM" id="SSF52540">
    <property type="entry name" value="P-loop containing nucleoside triphosphate hydrolases"/>
    <property type="match status" value="1"/>
</dbReference>
<evidence type="ECO:0000256" key="13">
    <source>
        <dbReference type="ARBA" id="ARBA00059553"/>
    </source>
</evidence>
<organism evidence="19 20">
    <name type="scientific">Strongylocentrotus purpuratus</name>
    <name type="common">Purple sea urchin</name>
    <dbReference type="NCBI Taxonomy" id="7668"/>
    <lineage>
        <taxon>Eukaryota</taxon>
        <taxon>Metazoa</taxon>
        <taxon>Echinodermata</taxon>
        <taxon>Eleutherozoa</taxon>
        <taxon>Echinozoa</taxon>
        <taxon>Echinoidea</taxon>
        <taxon>Euechinoidea</taxon>
        <taxon>Echinacea</taxon>
        <taxon>Camarodonta</taxon>
        <taxon>Echinidea</taxon>
        <taxon>Strongylocentrotidae</taxon>
        <taxon>Strongylocentrotus</taxon>
    </lineage>
</organism>
<dbReference type="Pfam" id="PF00225">
    <property type="entry name" value="Kinesin"/>
    <property type="match status" value="1"/>
</dbReference>
<comment type="function">
    <text evidence="13">Essential for normal male fertility and for progressive motility of spermatozoa.</text>
</comment>
<dbReference type="SMART" id="SM00129">
    <property type="entry name" value="KISc"/>
    <property type="match status" value="1"/>
</dbReference>
<evidence type="ECO:0000256" key="2">
    <source>
        <dbReference type="ARBA" id="ARBA00022490"/>
    </source>
</evidence>
<reference evidence="20" key="1">
    <citation type="submission" date="2015-02" db="EMBL/GenBank/DDBJ databases">
        <title>Genome sequencing for Strongylocentrotus purpuratus.</title>
        <authorList>
            <person name="Murali S."/>
            <person name="Liu Y."/>
            <person name="Vee V."/>
            <person name="English A."/>
            <person name="Wang M."/>
            <person name="Skinner E."/>
            <person name="Han Y."/>
            <person name="Muzny D.M."/>
            <person name="Worley K.C."/>
            <person name="Gibbs R.A."/>
        </authorList>
    </citation>
    <scope>NUCLEOTIDE SEQUENCE</scope>
</reference>
<dbReference type="GO" id="GO:0016887">
    <property type="term" value="F:ATP hydrolysis activity"/>
    <property type="evidence" value="ECO:0000318"/>
    <property type="project" value="GO_Central"/>
</dbReference>
<dbReference type="PRINTS" id="PR00380">
    <property type="entry name" value="KINESINHEAVY"/>
</dbReference>
<evidence type="ECO:0000259" key="18">
    <source>
        <dbReference type="PROSITE" id="PS50067"/>
    </source>
</evidence>
<evidence type="ECO:0000256" key="8">
    <source>
        <dbReference type="ARBA" id="ARBA00023054"/>
    </source>
</evidence>
<feature type="compositionally biased region" description="Basic and acidic residues" evidence="17">
    <location>
        <begin position="1"/>
        <end position="12"/>
    </location>
</feature>
<keyword evidence="10 15" id="KW-0505">Motor protein</keyword>
<dbReference type="GeneID" id="115918339"/>
<keyword evidence="3" id="KW-0597">Phosphoprotein</keyword>
<evidence type="ECO:0000256" key="4">
    <source>
        <dbReference type="ARBA" id="ARBA00022701"/>
    </source>
</evidence>
<keyword evidence="11" id="KW-0206">Cytoskeleton</keyword>
<dbReference type="InterPro" id="IPR019821">
    <property type="entry name" value="Kinesin_motor_CS"/>
</dbReference>
<evidence type="ECO:0000256" key="16">
    <source>
        <dbReference type="RuleBase" id="RU000394"/>
    </source>
</evidence>
<evidence type="ECO:0000256" key="17">
    <source>
        <dbReference type="SAM" id="MobiDB-lite"/>
    </source>
</evidence>
<dbReference type="AlphaFoldDB" id="A0A7M7N4P4"/>
<evidence type="ECO:0000256" key="14">
    <source>
        <dbReference type="ARBA" id="ARBA00063408"/>
    </source>
</evidence>
<feature type="binding site" evidence="15">
    <location>
        <begin position="157"/>
        <end position="164"/>
    </location>
    <ligand>
        <name>ATP</name>
        <dbReference type="ChEBI" id="CHEBI:30616"/>
    </ligand>
</feature>
<keyword evidence="9" id="KW-0969">Cilium</keyword>
<keyword evidence="12" id="KW-0966">Cell projection</keyword>
<dbReference type="FunFam" id="3.40.850.10:FF:000040">
    <property type="entry name" value="Kinesin-like protein"/>
    <property type="match status" value="1"/>
</dbReference>
<evidence type="ECO:0000256" key="5">
    <source>
        <dbReference type="ARBA" id="ARBA00022741"/>
    </source>
</evidence>
<feature type="compositionally biased region" description="Polar residues" evidence="17">
    <location>
        <begin position="838"/>
        <end position="861"/>
    </location>
</feature>
<proteinExistence type="inferred from homology"/>
<evidence type="ECO:0000313" key="20">
    <source>
        <dbReference type="Proteomes" id="UP000007110"/>
    </source>
</evidence>
<dbReference type="Proteomes" id="UP000007110">
    <property type="component" value="Unassembled WGS sequence"/>
</dbReference>
<dbReference type="GO" id="GO:0005874">
    <property type="term" value="C:microtubule"/>
    <property type="evidence" value="ECO:0000318"/>
    <property type="project" value="GO_Central"/>
</dbReference>
<evidence type="ECO:0000256" key="7">
    <source>
        <dbReference type="ARBA" id="ARBA00022846"/>
    </source>
</evidence>
<evidence type="ECO:0000256" key="12">
    <source>
        <dbReference type="ARBA" id="ARBA00023273"/>
    </source>
</evidence>
<dbReference type="InterPro" id="IPR001752">
    <property type="entry name" value="Kinesin_motor_dom"/>
</dbReference>
<dbReference type="PANTHER" id="PTHR47968:SF62">
    <property type="entry name" value="KINESIN FAMILY MEMBER 5A"/>
    <property type="match status" value="1"/>
</dbReference>
<comment type="similarity">
    <text evidence="15 16">Belongs to the TRAFAC class myosin-kinesin ATPase superfamily. Kinesin family.</text>
</comment>
<evidence type="ECO:0000256" key="10">
    <source>
        <dbReference type="ARBA" id="ARBA00023175"/>
    </source>
</evidence>
<keyword evidence="6 15" id="KW-0067">ATP-binding</keyword>
<keyword evidence="8" id="KW-0175">Coiled coil</keyword>
<dbReference type="OMA" id="LMFACIW"/>
<evidence type="ECO:0000256" key="6">
    <source>
        <dbReference type="ARBA" id="ARBA00022840"/>
    </source>
</evidence>
<dbReference type="Pfam" id="PF23735">
    <property type="entry name" value="KIF9"/>
    <property type="match status" value="1"/>
</dbReference>
<dbReference type="PROSITE" id="PS50067">
    <property type="entry name" value="KINESIN_MOTOR_2"/>
    <property type="match status" value="1"/>
</dbReference>
<accession>A0A7M7N4P4</accession>
<feature type="region of interest" description="Disordered" evidence="17">
    <location>
        <begin position="1"/>
        <end position="31"/>
    </location>
</feature>
<dbReference type="GO" id="GO:0005871">
    <property type="term" value="C:kinesin complex"/>
    <property type="evidence" value="ECO:0000318"/>
    <property type="project" value="GO_Central"/>
</dbReference>
<dbReference type="GO" id="GO:0007018">
    <property type="term" value="P:microtubule-based movement"/>
    <property type="evidence" value="ECO:0000318"/>
    <property type="project" value="GO_Central"/>
</dbReference>
<dbReference type="GO" id="GO:0008017">
    <property type="term" value="F:microtubule binding"/>
    <property type="evidence" value="ECO:0000318"/>
    <property type="project" value="GO_Central"/>
</dbReference>
<dbReference type="InterPro" id="IPR056524">
    <property type="entry name" value="KIF6/9_C"/>
</dbReference>